<keyword evidence="6 13" id="KW-0227">DNA damage</keyword>
<dbReference type="SUPFAM" id="SSF53098">
    <property type="entry name" value="Ribonuclease H-like"/>
    <property type="match status" value="1"/>
</dbReference>
<dbReference type="PRINTS" id="PR00696">
    <property type="entry name" value="RSOLVASERUVC"/>
</dbReference>
<protein>
    <recommendedName>
        <fullName evidence="13 14">Crossover junction endodeoxyribonuclease RuvC</fullName>
        <ecNumber evidence="13 14">3.1.21.10</ecNumber>
    </recommendedName>
    <alternativeName>
        <fullName evidence="13">Holliday junction nuclease RuvC</fullName>
    </alternativeName>
    <alternativeName>
        <fullName evidence="13">Holliday junction resolvase RuvC</fullName>
    </alternativeName>
</protein>
<feature type="active site" evidence="13">
    <location>
        <position position="7"/>
    </location>
</feature>
<comment type="similarity">
    <text evidence="1 13">Belongs to the RuvC family.</text>
</comment>
<dbReference type="Proteomes" id="UP000326202">
    <property type="component" value="Chromosome"/>
</dbReference>
<comment type="subcellular location">
    <subcellularLocation>
        <location evidence="13">Cytoplasm</location>
    </subcellularLocation>
</comment>
<dbReference type="InterPro" id="IPR012337">
    <property type="entry name" value="RNaseH-like_sf"/>
</dbReference>
<evidence type="ECO:0000256" key="8">
    <source>
        <dbReference type="ARBA" id="ARBA00022842"/>
    </source>
</evidence>
<evidence type="ECO:0000256" key="13">
    <source>
        <dbReference type="HAMAP-Rule" id="MF_00034"/>
    </source>
</evidence>
<dbReference type="GO" id="GO:0006281">
    <property type="term" value="P:DNA repair"/>
    <property type="evidence" value="ECO:0007669"/>
    <property type="project" value="UniProtKB-UniRule"/>
</dbReference>
<feature type="binding site" evidence="13">
    <location>
        <position position="67"/>
    </location>
    <ligand>
        <name>Mg(2+)</name>
        <dbReference type="ChEBI" id="CHEBI:18420"/>
        <label>2</label>
    </ligand>
</feature>
<dbReference type="InterPro" id="IPR036397">
    <property type="entry name" value="RNaseH_sf"/>
</dbReference>
<evidence type="ECO:0000313" key="15">
    <source>
        <dbReference type="EMBL" id="QEX18814.1"/>
    </source>
</evidence>
<keyword evidence="7 13" id="KW-0378">Hydrolase</keyword>
<dbReference type="GO" id="GO:0008821">
    <property type="term" value="F:crossover junction DNA endonuclease activity"/>
    <property type="evidence" value="ECO:0007669"/>
    <property type="project" value="UniProtKB-UniRule"/>
</dbReference>
<dbReference type="Pfam" id="PF02075">
    <property type="entry name" value="RuvC"/>
    <property type="match status" value="1"/>
</dbReference>
<dbReference type="HAMAP" id="MF_00034">
    <property type="entry name" value="RuvC"/>
    <property type="match status" value="1"/>
</dbReference>
<dbReference type="InterPro" id="IPR002176">
    <property type="entry name" value="X-over_junc_endoDNase_RuvC"/>
</dbReference>
<dbReference type="FunFam" id="3.30.420.10:FF:000002">
    <property type="entry name" value="Crossover junction endodeoxyribonuclease RuvC"/>
    <property type="match status" value="1"/>
</dbReference>
<keyword evidence="3 13" id="KW-0540">Nuclease</keyword>
<dbReference type="GO" id="GO:0005737">
    <property type="term" value="C:cytoplasm"/>
    <property type="evidence" value="ECO:0007669"/>
    <property type="project" value="UniProtKB-SubCell"/>
</dbReference>
<dbReference type="GO" id="GO:0000287">
    <property type="term" value="F:magnesium ion binding"/>
    <property type="evidence" value="ECO:0007669"/>
    <property type="project" value="UniProtKB-UniRule"/>
</dbReference>
<feature type="binding site" evidence="13">
    <location>
        <position position="7"/>
    </location>
    <ligand>
        <name>Mg(2+)</name>
        <dbReference type="ChEBI" id="CHEBI:18420"/>
        <label>1</label>
    </ligand>
</feature>
<feature type="active site" evidence="13">
    <location>
        <position position="67"/>
    </location>
</feature>
<dbReference type="OrthoDB" id="9805499at2"/>
<evidence type="ECO:0000256" key="7">
    <source>
        <dbReference type="ARBA" id="ARBA00022801"/>
    </source>
</evidence>
<sequence length="170" mass="18155">MRLLGLDPGLRHTGWGVIEVRGNRLSHIADGAVHSDGAKAMAERLVQLHEGLARVIERYRPDAAAVEETFVNKNPNSTLKLGQARGVALLVPALAGLPVAEYSTNLVKKSVVGAGHAEKQQIQRMVKLLLPGCLIESADAADALAVAICHAHHYNTQQLWQAPAVAEAGR</sequence>
<gene>
    <name evidence="13 15" type="primary">ruvC</name>
    <name evidence="15" type="ORF">FRZ44_41250</name>
</gene>
<dbReference type="NCBIfam" id="TIGR00228">
    <property type="entry name" value="ruvC"/>
    <property type="match status" value="1"/>
</dbReference>
<evidence type="ECO:0000256" key="3">
    <source>
        <dbReference type="ARBA" id="ARBA00022722"/>
    </source>
</evidence>
<evidence type="ECO:0000313" key="16">
    <source>
        <dbReference type="Proteomes" id="UP000326202"/>
    </source>
</evidence>
<keyword evidence="9 13" id="KW-0238">DNA-binding</keyword>
<dbReference type="GO" id="GO:0003677">
    <property type="term" value="F:DNA binding"/>
    <property type="evidence" value="ECO:0007669"/>
    <property type="project" value="UniProtKB-KW"/>
</dbReference>
<dbReference type="KEGG" id="htq:FRZ44_41250"/>
<keyword evidence="11 13" id="KW-0234">DNA repair</keyword>
<dbReference type="GO" id="GO:0006310">
    <property type="term" value="P:DNA recombination"/>
    <property type="evidence" value="ECO:0007669"/>
    <property type="project" value="UniProtKB-UniRule"/>
</dbReference>
<keyword evidence="10 13" id="KW-0233">DNA recombination</keyword>
<dbReference type="PANTHER" id="PTHR30194">
    <property type="entry name" value="CROSSOVER JUNCTION ENDODEOXYRIBONUCLEASE RUVC"/>
    <property type="match status" value="1"/>
</dbReference>
<keyword evidence="8 13" id="KW-0460">Magnesium</keyword>
<dbReference type="Gene3D" id="3.30.420.10">
    <property type="entry name" value="Ribonuclease H-like superfamily/Ribonuclease H"/>
    <property type="match status" value="1"/>
</dbReference>
<organism evidence="15 16">
    <name type="scientific">Hypericibacter terrae</name>
    <dbReference type="NCBI Taxonomy" id="2602015"/>
    <lineage>
        <taxon>Bacteria</taxon>
        <taxon>Pseudomonadati</taxon>
        <taxon>Pseudomonadota</taxon>
        <taxon>Alphaproteobacteria</taxon>
        <taxon>Rhodospirillales</taxon>
        <taxon>Dongiaceae</taxon>
        <taxon>Hypericibacter</taxon>
    </lineage>
</organism>
<dbReference type="RefSeq" id="WP_151178935.1">
    <property type="nucleotide sequence ID" value="NZ_CP042906.1"/>
</dbReference>
<feature type="active site" evidence="13">
    <location>
        <position position="139"/>
    </location>
</feature>
<evidence type="ECO:0000256" key="14">
    <source>
        <dbReference type="NCBIfam" id="TIGR00228"/>
    </source>
</evidence>
<keyword evidence="5 13" id="KW-0255">Endonuclease</keyword>
<dbReference type="GO" id="GO:0009432">
    <property type="term" value="P:SOS response"/>
    <property type="evidence" value="ECO:0007669"/>
    <property type="project" value="UniProtKB-ARBA"/>
</dbReference>
<evidence type="ECO:0000256" key="9">
    <source>
        <dbReference type="ARBA" id="ARBA00023125"/>
    </source>
</evidence>
<name>A0A5J6MMW5_9PROT</name>
<evidence type="ECO:0000256" key="1">
    <source>
        <dbReference type="ARBA" id="ARBA00009518"/>
    </source>
</evidence>
<dbReference type="PROSITE" id="PS01321">
    <property type="entry name" value="RUVC"/>
    <property type="match status" value="1"/>
</dbReference>
<comment type="catalytic activity">
    <reaction evidence="12 13">
        <text>Endonucleolytic cleavage at a junction such as a reciprocal single-stranded crossover between two homologous DNA duplexes (Holliday junction).</text>
        <dbReference type="EC" id="3.1.21.10"/>
    </reaction>
</comment>
<dbReference type="EMBL" id="CP042906">
    <property type="protein sequence ID" value="QEX18814.1"/>
    <property type="molecule type" value="Genomic_DNA"/>
</dbReference>
<evidence type="ECO:0000256" key="5">
    <source>
        <dbReference type="ARBA" id="ARBA00022759"/>
    </source>
</evidence>
<evidence type="ECO:0000256" key="4">
    <source>
        <dbReference type="ARBA" id="ARBA00022723"/>
    </source>
</evidence>
<keyword evidence="16" id="KW-1185">Reference proteome</keyword>
<evidence type="ECO:0000256" key="2">
    <source>
        <dbReference type="ARBA" id="ARBA00022490"/>
    </source>
</evidence>
<dbReference type="EC" id="3.1.21.10" evidence="13 14"/>
<evidence type="ECO:0000256" key="6">
    <source>
        <dbReference type="ARBA" id="ARBA00022763"/>
    </source>
</evidence>
<keyword evidence="2 13" id="KW-0963">Cytoplasm</keyword>
<dbReference type="GO" id="GO:0048476">
    <property type="term" value="C:Holliday junction resolvase complex"/>
    <property type="evidence" value="ECO:0007669"/>
    <property type="project" value="UniProtKB-UniRule"/>
</dbReference>
<dbReference type="CDD" id="cd16962">
    <property type="entry name" value="RuvC"/>
    <property type="match status" value="1"/>
</dbReference>
<keyword evidence="4 13" id="KW-0479">Metal-binding</keyword>
<evidence type="ECO:0000256" key="10">
    <source>
        <dbReference type="ARBA" id="ARBA00023172"/>
    </source>
</evidence>
<comment type="cofactor">
    <cofactor evidence="13">
        <name>Mg(2+)</name>
        <dbReference type="ChEBI" id="CHEBI:18420"/>
    </cofactor>
    <text evidence="13">Binds 2 Mg(2+) ion per subunit.</text>
</comment>
<evidence type="ECO:0000256" key="11">
    <source>
        <dbReference type="ARBA" id="ARBA00023204"/>
    </source>
</evidence>
<proteinExistence type="inferred from homology"/>
<comment type="function">
    <text evidence="13">The RuvA-RuvB-RuvC complex processes Holliday junction (HJ) DNA during genetic recombination and DNA repair. Endonuclease that resolves HJ intermediates. Cleaves cruciform DNA by making single-stranded nicks across the HJ at symmetrical positions within the homologous arms, yielding a 5'-phosphate and a 3'-hydroxyl group; requires a central core of homology in the junction. The consensus cleavage sequence is 5'-(A/T)TT(C/G)-3'. Cleavage occurs on the 3'-side of the TT dinucleotide at the point of strand exchange. HJ branch migration catalyzed by RuvA-RuvB allows RuvC to scan DNA until it finds its consensus sequence, where it cleaves and resolves the cruciform DNA.</text>
</comment>
<dbReference type="AlphaFoldDB" id="A0A5J6MMW5"/>
<evidence type="ECO:0000256" key="12">
    <source>
        <dbReference type="ARBA" id="ARBA00029354"/>
    </source>
</evidence>
<dbReference type="PANTHER" id="PTHR30194:SF3">
    <property type="entry name" value="CROSSOVER JUNCTION ENDODEOXYRIBONUCLEASE RUVC"/>
    <property type="match status" value="1"/>
</dbReference>
<feature type="binding site" evidence="13">
    <location>
        <position position="139"/>
    </location>
    <ligand>
        <name>Mg(2+)</name>
        <dbReference type="ChEBI" id="CHEBI:18420"/>
        <label>1</label>
    </ligand>
</feature>
<accession>A0A5J6MMW5</accession>
<dbReference type="InterPro" id="IPR020563">
    <property type="entry name" value="X-over_junc_endoDNase_Mg_BS"/>
</dbReference>
<reference evidence="15 16" key="1">
    <citation type="submission" date="2019-08" db="EMBL/GenBank/DDBJ databases">
        <title>Hyperibacter terrae gen. nov., sp. nov. and Hyperibacter viscosus sp. nov., two new members in the family Rhodospirillaceae isolated from the rhizosphere of Hypericum perforatum.</title>
        <authorList>
            <person name="Noviana Z."/>
        </authorList>
    </citation>
    <scope>NUCLEOTIDE SEQUENCE [LARGE SCALE GENOMIC DNA]</scope>
    <source>
        <strain evidence="15 16">R5913</strain>
    </source>
</reference>
<comment type="subunit">
    <text evidence="13">Homodimer which binds Holliday junction (HJ) DNA. The HJ becomes 2-fold symmetrical on binding to RuvC with unstacked arms; it has a different conformation from HJ DNA in complex with RuvA. In the full resolvosome a probable DNA-RuvA(4)-RuvB(12)-RuvC(2) complex forms which resolves the HJ.</text>
</comment>